<dbReference type="OrthoDB" id="8454456at2"/>
<name>A0A2V3TZV2_9HYPH</name>
<feature type="domain" description="Anti-sigma factor NepR" evidence="2">
    <location>
        <begin position="42"/>
        <end position="75"/>
    </location>
</feature>
<reference evidence="3 4" key="1">
    <citation type="submission" date="2018-05" db="EMBL/GenBank/DDBJ databases">
        <title>Genomic Encyclopedia of Type Strains, Phase IV (KMG-IV): sequencing the most valuable type-strain genomes for metagenomic binning, comparative biology and taxonomic classification.</title>
        <authorList>
            <person name="Goeker M."/>
        </authorList>
    </citation>
    <scope>NUCLEOTIDE SEQUENCE [LARGE SCALE GENOMIC DNA]</scope>
    <source>
        <strain evidence="3 4">DSM 6462</strain>
    </source>
</reference>
<dbReference type="RefSeq" id="WP_110377002.1">
    <property type="nucleotide sequence ID" value="NZ_CAKNFM010000006.1"/>
</dbReference>
<evidence type="ECO:0000259" key="2">
    <source>
        <dbReference type="Pfam" id="PF18557"/>
    </source>
</evidence>
<dbReference type="EMBL" id="QJJK01000011">
    <property type="protein sequence ID" value="PXW54531.1"/>
    <property type="molecule type" value="Genomic_DNA"/>
</dbReference>
<dbReference type="AlphaFoldDB" id="A0A2V3TZV2"/>
<dbReference type="Proteomes" id="UP000248021">
    <property type="component" value="Unassembled WGS sequence"/>
</dbReference>
<feature type="region of interest" description="Disordered" evidence="1">
    <location>
        <begin position="1"/>
        <end position="46"/>
    </location>
</feature>
<accession>A0A2V3TZV2</accession>
<dbReference type="InterPro" id="IPR041649">
    <property type="entry name" value="NepR"/>
</dbReference>
<sequence>MNREERPRGARTVPTDKSALEHSASIPKPVDRGADSKTTPAQDQIGLQLRSMYDDILNEATPERFLKLLEDLDQKTKSK</sequence>
<evidence type="ECO:0000313" key="4">
    <source>
        <dbReference type="Proteomes" id="UP000248021"/>
    </source>
</evidence>
<comment type="caution">
    <text evidence="3">The sequence shown here is derived from an EMBL/GenBank/DDBJ whole genome shotgun (WGS) entry which is preliminary data.</text>
</comment>
<organism evidence="3 4">
    <name type="scientific">Chelatococcus asaccharovorans</name>
    <dbReference type="NCBI Taxonomy" id="28210"/>
    <lineage>
        <taxon>Bacteria</taxon>
        <taxon>Pseudomonadati</taxon>
        <taxon>Pseudomonadota</taxon>
        <taxon>Alphaproteobacteria</taxon>
        <taxon>Hyphomicrobiales</taxon>
        <taxon>Chelatococcaceae</taxon>
        <taxon>Chelatococcus</taxon>
    </lineage>
</organism>
<gene>
    <name evidence="3" type="ORF">C7450_11162</name>
</gene>
<evidence type="ECO:0000256" key="1">
    <source>
        <dbReference type="SAM" id="MobiDB-lite"/>
    </source>
</evidence>
<evidence type="ECO:0000313" key="3">
    <source>
        <dbReference type="EMBL" id="PXW54531.1"/>
    </source>
</evidence>
<proteinExistence type="predicted"/>
<keyword evidence="4" id="KW-1185">Reference proteome</keyword>
<protein>
    <recommendedName>
        <fullName evidence="2">Anti-sigma factor NepR domain-containing protein</fullName>
    </recommendedName>
</protein>
<dbReference type="Pfam" id="PF18557">
    <property type="entry name" value="NepR"/>
    <property type="match status" value="1"/>
</dbReference>